<feature type="transmembrane region" description="Helical" evidence="1">
    <location>
        <begin position="423"/>
        <end position="443"/>
    </location>
</feature>
<dbReference type="CDD" id="cd06174">
    <property type="entry name" value="MFS"/>
    <property type="match status" value="1"/>
</dbReference>
<feature type="transmembrane region" description="Helical" evidence="1">
    <location>
        <begin position="186"/>
        <end position="204"/>
    </location>
</feature>
<feature type="transmembrane region" description="Helical" evidence="1">
    <location>
        <begin position="149"/>
        <end position="174"/>
    </location>
</feature>
<dbReference type="PANTHER" id="PTHR23528:SF1">
    <property type="entry name" value="MAJOR FACILITATOR SUPERFAMILY (MFS) PROFILE DOMAIN-CONTAINING PROTEIN"/>
    <property type="match status" value="1"/>
</dbReference>
<dbReference type="Pfam" id="PF13347">
    <property type="entry name" value="MFS_2"/>
    <property type="match status" value="1"/>
</dbReference>
<dbReference type="RefSeq" id="WP_186946182.1">
    <property type="nucleotide sequence ID" value="NZ_JACOGF010000002.1"/>
</dbReference>
<keyword evidence="1" id="KW-0812">Transmembrane</keyword>
<evidence type="ECO:0000313" key="3">
    <source>
        <dbReference type="Proteomes" id="UP000650424"/>
    </source>
</evidence>
<dbReference type="Proteomes" id="UP000650424">
    <property type="component" value="Unassembled WGS sequence"/>
</dbReference>
<feature type="transmembrane region" description="Helical" evidence="1">
    <location>
        <begin position="216"/>
        <end position="235"/>
    </location>
</feature>
<keyword evidence="1" id="KW-0472">Membrane</keyword>
<evidence type="ECO:0000256" key="1">
    <source>
        <dbReference type="SAM" id="Phobius"/>
    </source>
</evidence>
<keyword evidence="3" id="KW-1185">Reference proteome</keyword>
<keyword evidence="1" id="KW-1133">Transmembrane helix</keyword>
<dbReference type="SUPFAM" id="SSF103473">
    <property type="entry name" value="MFS general substrate transporter"/>
    <property type="match status" value="1"/>
</dbReference>
<proteinExistence type="predicted"/>
<dbReference type="EMBL" id="JACOGF010000002">
    <property type="protein sequence ID" value="MBC3916958.1"/>
    <property type="molecule type" value="Genomic_DNA"/>
</dbReference>
<accession>A0ABR6ZN13</accession>
<sequence length="453" mass="49871">MRDSVHLTAGDMPGIRDSPRYSAGTLHYTKFGLLAAILWLLVGELGIAMRERSALPSGLEFLRLNAASDTTTSLLISTVPAVLSLLLLPLIGYHSDRLRTRWGRRRPFLMAIAPIGAAAVIGLALSSDMGLWTHEQLASLSPGVRICNLAYFCVFWTIFECTAITTFALFTGLVNDVMPHRFLGRFYAGFRIVGLSIGIAFNSFVFALTENYLREILLTVGLVFGGSVLLMCVMVKEGNYPDEVDTDNAKRASFFVPRTHILECFSRPFFLWAVAAFMLASMTFSPFHTFCQFYAGTLGISKTTLGTLTAYSYGVSIFLAFGIGWLVDRYGAILISAIMMSLYFVVAATGYLWLDGEQNFRIFYVAHVVVSGAYYTAAASMPMALFPSAQFVRYNSSKDVMVTLAIILGSSIQGPALDFSGHNYHLTLLSATLFSLLCVMCLARLHTRKPHGY</sequence>
<evidence type="ECO:0000313" key="2">
    <source>
        <dbReference type="EMBL" id="MBC3916958.1"/>
    </source>
</evidence>
<gene>
    <name evidence="2" type="ORF">H8L32_05670</name>
</gene>
<dbReference type="Gene3D" id="1.20.1250.20">
    <property type="entry name" value="MFS general substrate transporter like domains"/>
    <property type="match status" value="2"/>
</dbReference>
<name>A0ABR6ZN13_9BURK</name>
<feature type="transmembrane region" description="Helical" evidence="1">
    <location>
        <begin position="269"/>
        <end position="290"/>
    </location>
</feature>
<dbReference type="PANTHER" id="PTHR23528">
    <property type="match status" value="1"/>
</dbReference>
<organism evidence="2 3">
    <name type="scientific">Undibacterium hunanense</name>
    <dbReference type="NCBI Taxonomy" id="2762292"/>
    <lineage>
        <taxon>Bacteria</taxon>
        <taxon>Pseudomonadati</taxon>
        <taxon>Pseudomonadota</taxon>
        <taxon>Betaproteobacteria</taxon>
        <taxon>Burkholderiales</taxon>
        <taxon>Oxalobacteraceae</taxon>
        <taxon>Undibacterium</taxon>
    </lineage>
</organism>
<reference evidence="2 3" key="1">
    <citation type="submission" date="2020-08" db="EMBL/GenBank/DDBJ databases">
        <title>Novel species isolated from subtropical streams in China.</title>
        <authorList>
            <person name="Lu H."/>
        </authorList>
    </citation>
    <scope>NUCLEOTIDE SEQUENCE [LARGE SCALE GENOMIC DNA]</scope>
    <source>
        <strain evidence="2 3">CY18W</strain>
    </source>
</reference>
<feature type="transmembrane region" description="Helical" evidence="1">
    <location>
        <begin position="360"/>
        <end position="379"/>
    </location>
</feature>
<feature type="transmembrane region" description="Helical" evidence="1">
    <location>
        <begin position="310"/>
        <end position="327"/>
    </location>
</feature>
<feature type="transmembrane region" description="Helical" evidence="1">
    <location>
        <begin position="108"/>
        <end position="129"/>
    </location>
</feature>
<protein>
    <submittedName>
        <fullName evidence="2">MFS transporter</fullName>
    </submittedName>
</protein>
<feature type="transmembrane region" description="Helical" evidence="1">
    <location>
        <begin position="31"/>
        <end position="50"/>
    </location>
</feature>
<feature type="transmembrane region" description="Helical" evidence="1">
    <location>
        <begin position="334"/>
        <end position="354"/>
    </location>
</feature>
<comment type="caution">
    <text evidence="2">The sequence shown here is derived from an EMBL/GenBank/DDBJ whole genome shotgun (WGS) entry which is preliminary data.</text>
</comment>
<dbReference type="InterPro" id="IPR036259">
    <property type="entry name" value="MFS_trans_sf"/>
</dbReference>
<feature type="transmembrane region" description="Helical" evidence="1">
    <location>
        <begin position="70"/>
        <end position="88"/>
    </location>
</feature>
<feature type="transmembrane region" description="Helical" evidence="1">
    <location>
        <begin position="400"/>
        <end position="417"/>
    </location>
</feature>